<evidence type="ECO:0000313" key="1">
    <source>
        <dbReference type="EMBL" id="GAA4794939.1"/>
    </source>
</evidence>
<evidence type="ECO:0000313" key="2">
    <source>
        <dbReference type="Proteomes" id="UP001501411"/>
    </source>
</evidence>
<gene>
    <name evidence="1" type="ORF">GCM10023231_24160</name>
</gene>
<dbReference type="InterPro" id="IPR036890">
    <property type="entry name" value="HATPase_C_sf"/>
</dbReference>
<keyword evidence="1" id="KW-0547">Nucleotide-binding</keyword>
<dbReference type="SUPFAM" id="SSF55874">
    <property type="entry name" value="ATPase domain of HSP90 chaperone/DNA topoisomerase II/histidine kinase"/>
    <property type="match status" value="1"/>
</dbReference>
<name>A0ABP9BJG6_9SPHI</name>
<accession>A0ABP9BJG6</accession>
<dbReference type="RefSeq" id="WP_345232044.1">
    <property type="nucleotide sequence ID" value="NZ_BAABIQ010000036.1"/>
</dbReference>
<reference evidence="2" key="1">
    <citation type="journal article" date="2019" name="Int. J. Syst. Evol. Microbiol.">
        <title>The Global Catalogue of Microorganisms (GCM) 10K type strain sequencing project: providing services to taxonomists for standard genome sequencing and annotation.</title>
        <authorList>
            <consortium name="The Broad Institute Genomics Platform"/>
            <consortium name="The Broad Institute Genome Sequencing Center for Infectious Disease"/>
            <person name="Wu L."/>
            <person name="Ma J."/>
        </authorList>
    </citation>
    <scope>NUCLEOTIDE SEQUENCE [LARGE SCALE GENOMIC DNA]</scope>
    <source>
        <strain evidence="2">JCM 18200</strain>
    </source>
</reference>
<dbReference type="Proteomes" id="UP001501411">
    <property type="component" value="Unassembled WGS sequence"/>
</dbReference>
<protein>
    <submittedName>
        <fullName evidence="1">ATP-binding protein</fullName>
    </submittedName>
</protein>
<dbReference type="Gene3D" id="3.30.565.10">
    <property type="entry name" value="Histidine kinase-like ATPase, C-terminal domain"/>
    <property type="match status" value="1"/>
</dbReference>
<comment type="caution">
    <text evidence="1">The sequence shown here is derived from an EMBL/GenBank/DDBJ whole genome shotgun (WGS) entry which is preliminary data.</text>
</comment>
<sequence>MINKANVTNASIESAGLPKDYKQAIAEYIWNGFDAKASSVRIHFKANKLGYLDQITIEDNGEGIPYETLHASFGNFLDSLKKRTFQRSSYTKGKKGKGRFSFSLFATRATWRTVYRHDNKLLAYQVMMERDRKDEYEDTAKKISKKNSTGTSVTLAGIFGITASSLTHQTFFDYLAAEFGWFLFLNKDNGYTLSLQEKPLDYSHLILEKDMVQWSISGRAGNTYTFKVTYLRWSDHIGDKYYYYYLNSDKIEVAKDLTSYNNNAIDFHHSVYVESSFFDAFDQGTVDDGIHDNLFSQLSHHLIFKKLNTELKQLLHRKQKKYIKERAADEHLLTIEKNGSLPHFSNNRYDQERKKDLLLVVKELYCVQPKILKGLKQEQEKTFIGFLNLLLDTDERENILTIVEQVTRLSTTEREELCLVLKKTNFSRIVETIKLIENRFKVIELLRTLVFDLKRFTTERDHIQRVIEENYWLFGEQYHLASADKHFEYLLSAYLFIIDGIETKQRINYHWKRRPDIFLCRKNTVPDRVDNEYQLEENIMVELKRPTVTLGKEQLRQVDDYLDLLMKEDQFNSQTRTWKFYLVSNKIDAYMEKQYAAFKDKGKKFLVHQSGRYEIFALTWDDLFRTFEIKHNYLLDKLEFDKNAIQEELQLKNITLDRSSSDKVASQTMTI</sequence>
<proteinExistence type="predicted"/>
<dbReference type="Pfam" id="PF13589">
    <property type="entry name" value="HATPase_c_3"/>
    <property type="match status" value="1"/>
</dbReference>
<keyword evidence="2" id="KW-1185">Reference proteome</keyword>
<dbReference type="GO" id="GO:0005524">
    <property type="term" value="F:ATP binding"/>
    <property type="evidence" value="ECO:0007669"/>
    <property type="project" value="UniProtKB-KW"/>
</dbReference>
<organism evidence="1 2">
    <name type="scientific">Olivibacter ginsenosidimutans</name>
    <dbReference type="NCBI Taxonomy" id="1176537"/>
    <lineage>
        <taxon>Bacteria</taxon>
        <taxon>Pseudomonadati</taxon>
        <taxon>Bacteroidota</taxon>
        <taxon>Sphingobacteriia</taxon>
        <taxon>Sphingobacteriales</taxon>
        <taxon>Sphingobacteriaceae</taxon>
        <taxon>Olivibacter</taxon>
    </lineage>
</organism>
<dbReference type="EMBL" id="BAABIQ010000036">
    <property type="protein sequence ID" value="GAA4794939.1"/>
    <property type="molecule type" value="Genomic_DNA"/>
</dbReference>
<keyword evidence="1" id="KW-0067">ATP-binding</keyword>